<keyword evidence="2" id="KW-0378">Hydrolase</keyword>
<dbReference type="PANTHER" id="PTHR19288">
    <property type="entry name" value="4-NITROPHENYLPHOSPHATASE-RELATED"/>
    <property type="match status" value="1"/>
</dbReference>
<gene>
    <name evidence="2" type="ORF">ABLG96_14960</name>
</gene>
<name>A0AAU8DMI4_9ACTN</name>
<organism evidence="2">
    <name type="scientific">Nakamurella sp. A5-74</name>
    <dbReference type="NCBI Taxonomy" id="3158264"/>
    <lineage>
        <taxon>Bacteria</taxon>
        <taxon>Bacillati</taxon>
        <taxon>Actinomycetota</taxon>
        <taxon>Actinomycetes</taxon>
        <taxon>Nakamurellales</taxon>
        <taxon>Nakamurellaceae</taxon>
        <taxon>Nakamurella</taxon>
    </lineage>
</organism>
<dbReference type="RefSeq" id="WP_353648153.1">
    <property type="nucleotide sequence ID" value="NZ_CP159218.1"/>
</dbReference>
<dbReference type="GO" id="GO:0005737">
    <property type="term" value="C:cytoplasm"/>
    <property type="evidence" value="ECO:0007669"/>
    <property type="project" value="TreeGrafter"/>
</dbReference>
<dbReference type="PANTHER" id="PTHR19288:SF95">
    <property type="entry name" value="D-GLYCEROL 3-PHOSPHATE PHOSPHATASE"/>
    <property type="match status" value="1"/>
</dbReference>
<dbReference type="Pfam" id="PF13344">
    <property type="entry name" value="Hydrolase_6"/>
    <property type="match status" value="1"/>
</dbReference>
<dbReference type="AlphaFoldDB" id="A0AAU8DMI4"/>
<dbReference type="GO" id="GO:0016791">
    <property type="term" value="F:phosphatase activity"/>
    <property type="evidence" value="ECO:0007669"/>
    <property type="project" value="TreeGrafter"/>
</dbReference>
<proteinExistence type="predicted"/>
<evidence type="ECO:0000313" key="2">
    <source>
        <dbReference type="EMBL" id="XCG62538.1"/>
    </source>
</evidence>
<dbReference type="EMBL" id="CP159218">
    <property type="protein sequence ID" value="XCG62538.1"/>
    <property type="molecule type" value="Genomic_DNA"/>
</dbReference>
<reference evidence="2" key="1">
    <citation type="submission" date="2024-05" db="EMBL/GenBank/DDBJ databases">
        <authorList>
            <person name="Cai S.Y."/>
            <person name="Jin L.M."/>
            <person name="Li H.R."/>
        </authorList>
    </citation>
    <scope>NUCLEOTIDE SEQUENCE</scope>
    <source>
        <strain evidence="2">A5-74</strain>
    </source>
</reference>
<accession>A0AAU8DMI4</accession>
<feature type="region of interest" description="Disordered" evidence="1">
    <location>
        <begin position="281"/>
        <end position="308"/>
    </location>
</feature>
<evidence type="ECO:0000256" key="1">
    <source>
        <dbReference type="SAM" id="MobiDB-lite"/>
    </source>
</evidence>
<protein>
    <submittedName>
        <fullName evidence="2">HAD hydrolase-like protein</fullName>
    </submittedName>
</protein>
<dbReference type="SUPFAM" id="SSF56784">
    <property type="entry name" value="HAD-like"/>
    <property type="match status" value="1"/>
</dbReference>
<dbReference type="InterPro" id="IPR023214">
    <property type="entry name" value="HAD_sf"/>
</dbReference>
<dbReference type="InterPro" id="IPR006357">
    <property type="entry name" value="HAD-SF_hydro_IIA"/>
</dbReference>
<sequence>MIPAAPEAAQPLSRQFDAALLDLDGTVYLGGVVIPEVPAALERARTDGMKCVFVTNNASRPPAVVADILTAMGVPATAEAVLTSPEAAADMLAAAHPAGSRVLILGTQHLVDCVRAVGLEPVHTAADAPVAVVQGLSQELGWPQLAEACIALRTGADWVATNIDATLPTDRGMLPGNGSLVAALVTATGLHPRVAGKPERPLLDTAISRVSSQRPLVVGDRLDTDIEAAVTAGIPSLMPLTGVNSAADVVTAPAARRPTHVSFDLRGLVDPTRAVELAATSPAPGSWSFDTDPAGTRVHSSPGAPEQPHEDAVALSLLAAVTQRAWQSDEPAALQIFVAGDDRARAALVRLGLGG</sequence>
<dbReference type="Gene3D" id="3.40.50.1000">
    <property type="entry name" value="HAD superfamily/HAD-like"/>
    <property type="match status" value="2"/>
</dbReference>
<dbReference type="Pfam" id="PF13242">
    <property type="entry name" value="Hydrolase_like"/>
    <property type="match status" value="1"/>
</dbReference>
<dbReference type="InterPro" id="IPR036412">
    <property type="entry name" value="HAD-like_sf"/>
</dbReference>